<evidence type="ECO:0000313" key="5">
    <source>
        <dbReference type="EMBL" id="REG96480.1"/>
    </source>
</evidence>
<comment type="caution">
    <text evidence="5">The sequence shown here is derived from an EMBL/GenBank/DDBJ whole genome shotgun (WGS) entry which is preliminary data.</text>
</comment>
<dbReference type="PANTHER" id="PTHR47893:SF1">
    <property type="entry name" value="REGULATORY PROTEIN PCHR"/>
    <property type="match status" value="1"/>
</dbReference>
<dbReference type="EMBL" id="QUNI01000009">
    <property type="protein sequence ID" value="REG96480.1"/>
    <property type="molecule type" value="Genomic_DNA"/>
</dbReference>
<evidence type="ECO:0000256" key="1">
    <source>
        <dbReference type="ARBA" id="ARBA00023015"/>
    </source>
</evidence>
<proteinExistence type="predicted"/>
<dbReference type="InterPro" id="IPR020449">
    <property type="entry name" value="Tscrpt_reg_AraC-type_HTH"/>
</dbReference>
<keyword evidence="1" id="KW-0805">Transcription regulation</keyword>
<feature type="domain" description="HTH araC/xylS-type" evidence="4">
    <location>
        <begin position="231"/>
        <end position="329"/>
    </location>
</feature>
<dbReference type="InterPro" id="IPR009057">
    <property type="entry name" value="Homeodomain-like_sf"/>
</dbReference>
<organism evidence="5 6">
    <name type="scientific">Flavobacterium aquicola</name>
    <dbReference type="NCBI Taxonomy" id="1682742"/>
    <lineage>
        <taxon>Bacteria</taxon>
        <taxon>Pseudomonadati</taxon>
        <taxon>Bacteroidota</taxon>
        <taxon>Flavobacteriia</taxon>
        <taxon>Flavobacteriales</taxon>
        <taxon>Flavobacteriaceae</taxon>
        <taxon>Flavobacterium</taxon>
    </lineage>
</organism>
<keyword evidence="6" id="KW-1185">Reference proteome</keyword>
<dbReference type="InterPro" id="IPR053142">
    <property type="entry name" value="PchR_regulatory_protein"/>
</dbReference>
<evidence type="ECO:0000259" key="4">
    <source>
        <dbReference type="PROSITE" id="PS01124"/>
    </source>
</evidence>
<dbReference type="GO" id="GO:0043565">
    <property type="term" value="F:sequence-specific DNA binding"/>
    <property type="evidence" value="ECO:0007669"/>
    <property type="project" value="InterPro"/>
</dbReference>
<keyword evidence="2 5" id="KW-0238">DNA-binding</keyword>
<dbReference type="InterPro" id="IPR018060">
    <property type="entry name" value="HTH_AraC"/>
</dbReference>
<keyword evidence="3" id="KW-0804">Transcription</keyword>
<evidence type="ECO:0000256" key="3">
    <source>
        <dbReference type="ARBA" id="ARBA00023163"/>
    </source>
</evidence>
<gene>
    <name evidence="5" type="ORF">C8P67_109128</name>
</gene>
<dbReference type="PRINTS" id="PR00032">
    <property type="entry name" value="HTHARAC"/>
</dbReference>
<dbReference type="PROSITE" id="PS01124">
    <property type="entry name" value="HTH_ARAC_FAMILY_2"/>
    <property type="match status" value="1"/>
</dbReference>
<dbReference type="Pfam" id="PF12833">
    <property type="entry name" value="HTH_18"/>
    <property type="match status" value="1"/>
</dbReference>
<accession>A0A3E0EFQ2</accession>
<evidence type="ECO:0000313" key="6">
    <source>
        <dbReference type="Proteomes" id="UP000257136"/>
    </source>
</evidence>
<dbReference type="AlphaFoldDB" id="A0A3E0EFQ2"/>
<protein>
    <submittedName>
        <fullName evidence="5">AraC-like DNA-binding protein</fullName>
    </submittedName>
</protein>
<dbReference type="SMART" id="SM00342">
    <property type="entry name" value="HTH_ARAC"/>
    <property type="match status" value="1"/>
</dbReference>
<dbReference type="RefSeq" id="WP_115814076.1">
    <property type="nucleotide sequence ID" value="NZ_QUNI01000009.1"/>
</dbReference>
<dbReference type="Proteomes" id="UP000257136">
    <property type="component" value="Unassembled WGS sequence"/>
</dbReference>
<evidence type="ECO:0000256" key="2">
    <source>
        <dbReference type="ARBA" id="ARBA00023125"/>
    </source>
</evidence>
<dbReference type="Gene3D" id="1.10.10.60">
    <property type="entry name" value="Homeodomain-like"/>
    <property type="match status" value="1"/>
</dbReference>
<dbReference type="SUPFAM" id="SSF46689">
    <property type="entry name" value="Homeodomain-like"/>
    <property type="match status" value="1"/>
</dbReference>
<reference evidence="5 6" key="1">
    <citation type="submission" date="2018-08" db="EMBL/GenBank/DDBJ databases">
        <title>Genomic Encyclopedia of Archaeal and Bacterial Type Strains, Phase II (KMG-II): from individual species to whole genera.</title>
        <authorList>
            <person name="Goeker M."/>
        </authorList>
    </citation>
    <scope>NUCLEOTIDE SEQUENCE [LARGE SCALE GENOMIC DNA]</scope>
    <source>
        <strain evidence="5 6">DSM 100880</strain>
    </source>
</reference>
<sequence>MKFKSKIVAHEEPIIAIETTDFYNQKSAFQEEKINIRNGKKEEITCLNLISDGMMILDIQMVFSAPQTIECEITGESIVMDFICCNNVEANIDQVESEKYTRENTHNILYTSGFNARFEIPALEEINYLTIILSLDYYYKLINEDWDLHKKFSKNIIEKKSGYLTPKYIPFNSGIQWIIHEIKNCKYKGAIKKMYLEAKIKELLILQLDSLIEKPQDTKVKMDQEDYNKILEVKSILDANFTNAPTLPELSRLVSLNEFKLKKGFKACFETTIKGYVTKLRMEHAKELFKNKDSNVAEVADKCGYKDVSHFSSAFKLFFGFTPISFRKLNVFTNFSFLFWNTQEMIALEAIELFMI</sequence>
<dbReference type="GO" id="GO:0003700">
    <property type="term" value="F:DNA-binding transcription factor activity"/>
    <property type="evidence" value="ECO:0007669"/>
    <property type="project" value="InterPro"/>
</dbReference>
<name>A0A3E0EFQ2_9FLAO</name>
<dbReference type="PANTHER" id="PTHR47893">
    <property type="entry name" value="REGULATORY PROTEIN PCHR"/>
    <property type="match status" value="1"/>
</dbReference>
<dbReference type="OrthoDB" id="799767at2"/>